<dbReference type="SUPFAM" id="SSF56784">
    <property type="entry name" value="HAD-like"/>
    <property type="match status" value="1"/>
</dbReference>
<dbReference type="Proteomes" id="UP000248806">
    <property type="component" value="Unassembled WGS sequence"/>
</dbReference>
<dbReference type="AlphaFoldDB" id="A0A326U332"/>
<dbReference type="InterPro" id="IPR006549">
    <property type="entry name" value="HAD-SF_hydro_IIIA"/>
</dbReference>
<reference evidence="8 9" key="1">
    <citation type="submission" date="2018-06" db="EMBL/GenBank/DDBJ databases">
        <title>Genomic Encyclopedia of Archaeal and Bacterial Type Strains, Phase II (KMG-II): from individual species to whole genera.</title>
        <authorList>
            <person name="Goeker M."/>
        </authorList>
    </citation>
    <scope>NUCLEOTIDE SEQUENCE [LARGE SCALE GENOMIC DNA]</scope>
    <source>
        <strain evidence="8 9">ATCC BAA-1881</strain>
    </source>
</reference>
<comment type="subcellular location">
    <subcellularLocation>
        <location evidence="1">Cytoplasm</location>
    </subcellularLocation>
</comment>
<evidence type="ECO:0000256" key="3">
    <source>
        <dbReference type="ARBA" id="ARBA00022490"/>
    </source>
</evidence>
<dbReference type="GO" id="GO:0005975">
    <property type="term" value="P:carbohydrate metabolic process"/>
    <property type="evidence" value="ECO:0007669"/>
    <property type="project" value="InterPro"/>
</dbReference>
<keyword evidence="9" id="KW-1185">Reference proteome</keyword>
<dbReference type="CDD" id="cd07503">
    <property type="entry name" value="HAD_HisB-N"/>
    <property type="match status" value="1"/>
</dbReference>
<dbReference type="GO" id="GO:0005737">
    <property type="term" value="C:cytoplasm"/>
    <property type="evidence" value="ECO:0007669"/>
    <property type="project" value="UniProtKB-SubCell"/>
</dbReference>
<dbReference type="EMBL" id="QKUF01000015">
    <property type="protein sequence ID" value="PZW26323.1"/>
    <property type="molecule type" value="Genomic_DNA"/>
</dbReference>
<comment type="caution">
    <text evidence="8">The sequence shown here is derived from an EMBL/GenBank/DDBJ whole genome shotgun (WGS) entry which is preliminary data.</text>
</comment>
<dbReference type="InterPro" id="IPR006543">
    <property type="entry name" value="Histidinol-phos"/>
</dbReference>
<keyword evidence="6" id="KW-0119">Carbohydrate metabolism</keyword>
<sequence>MNRAVFLDRDGTLVHSVHYPSRPEQLRLYDGIAPALRELQAMGFLLIVVTNQSGIARGYFTEADLQRMHASLSANLSAQGVFLDGFYHCPHHPDGVVPELAFRCACRKPQPGMLLRAAAERDIDLQASWFIGDILDDVEAGNRAGCRTVLVDLGTEQPPASPSRCPAFVARDTLHALRIVQAVTALQDSTELDLLYRPQAWKAEHSEERHGPFKKYALTHPGSSLS</sequence>
<evidence type="ECO:0000256" key="2">
    <source>
        <dbReference type="ARBA" id="ARBA00005628"/>
    </source>
</evidence>
<keyword evidence="5" id="KW-0378">Hydrolase</keyword>
<dbReference type="OrthoDB" id="9801899at2"/>
<dbReference type="PANTHER" id="PTHR42891:SF1">
    <property type="entry name" value="D-GLYCERO-BETA-D-MANNO-HEPTOSE-1,7-BISPHOSPHATE 7-PHOSPHATASE"/>
    <property type="match status" value="1"/>
</dbReference>
<dbReference type="InterPro" id="IPR023214">
    <property type="entry name" value="HAD_sf"/>
</dbReference>
<protein>
    <recommendedName>
        <fullName evidence="7">D,D-heptose 1,7-bisphosphate phosphatase</fullName>
    </recommendedName>
</protein>
<keyword evidence="3" id="KW-0963">Cytoplasm</keyword>
<evidence type="ECO:0000256" key="1">
    <source>
        <dbReference type="ARBA" id="ARBA00004496"/>
    </source>
</evidence>
<dbReference type="InterPro" id="IPR004446">
    <property type="entry name" value="Heptose_bisP_phosphatase"/>
</dbReference>
<evidence type="ECO:0000256" key="7">
    <source>
        <dbReference type="ARBA" id="ARBA00031828"/>
    </source>
</evidence>
<dbReference type="RefSeq" id="WP_111324250.1">
    <property type="nucleotide sequence ID" value="NZ_BIFX01000001.1"/>
</dbReference>
<dbReference type="NCBIfam" id="TIGR01662">
    <property type="entry name" value="HAD-SF-IIIA"/>
    <property type="match status" value="1"/>
</dbReference>
<keyword evidence="4" id="KW-0479">Metal-binding</keyword>
<gene>
    <name evidence="8" type="ORF">EI42_03903</name>
</gene>
<evidence type="ECO:0000256" key="5">
    <source>
        <dbReference type="ARBA" id="ARBA00022801"/>
    </source>
</evidence>
<dbReference type="Gene3D" id="3.40.50.1000">
    <property type="entry name" value="HAD superfamily/HAD-like"/>
    <property type="match status" value="1"/>
</dbReference>
<dbReference type="InterPro" id="IPR036412">
    <property type="entry name" value="HAD-like_sf"/>
</dbReference>
<evidence type="ECO:0000256" key="6">
    <source>
        <dbReference type="ARBA" id="ARBA00023277"/>
    </source>
</evidence>
<dbReference type="PANTHER" id="PTHR42891">
    <property type="entry name" value="D-GLYCERO-BETA-D-MANNO-HEPTOSE-1,7-BISPHOSPHATE 7-PHOSPHATASE"/>
    <property type="match status" value="1"/>
</dbReference>
<dbReference type="Pfam" id="PF13242">
    <property type="entry name" value="Hydrolase_like"/>
    <property type="match status" value="1"/>
</dbReference>
<dbReference type="NCBIfam" id="TIGR01656">
    <property type="entry name" value="Histidinol-ppas"/>
    <property type="match status" value="1"/>
</dbReference>
<evidence type="ECO:0000313" key="8">
    <source>
        <dbReference type="EMBL" id="PZW26323.1"/>
    </source>
</evidence>
<evidence type="ECO:0000313" key="9">
    <source>
        <dbReference type="Proteomes" id="UP000248806"/>
    </source>
</evidence>
<organism evidence="8 9">
    <name type="scientific">Thermosporothrix hazakensis</name>
    <dbReference type="NCBI Taxonomy" id="644383"/>
    <lineage>
        <taxon>Bacteria</taxon>
        <taxon>Bacillati</taxon>
        <taxon>Chloroflexota</taxon>
        <taxon>Ktedonobacteria</taxon>
        <taxon>Ktedonobacterales</taxon>
        <taxon>Thermosporotrichaceae</taxon>
        <taxon>Thermosporothrix</taxon>
    </lineage>
</organism>
<dbReference type="GO" id="GO:0046872">
    <property type="term" value="F:metal ion binding"/>
    <property type="evidence" value="ECO:0007669"/>
    <property type="project" value="UniProtKB-KW"/>
</dbReference>
<dbReference type="GO" id="GO:0016791">
    <property type="term" value="F:phosphatase activity"/>
    <property type="evidence" value="ECO:0007669"/>
    <property type="project" value="InterPro"/>
</dbReference>
<comment type="similarity">
    <text evidence="2">Belongs to the GmhB family.</text>
</comment>
<proteinExistence type="inferred from homology"/>
<evidence type="ECO:0000256" key="4">
    <source>
        <dbReference type="ARBA" id="ARBA00022723"/>
    </source>
</evidence>
<accession>A0A326U332</accession>
<name>A0A326U332_THEHA</name>
<dbReference type="NCBIfam" id="TIGR00213">
    <property type="entry name" value="GmhB_yaeD"/>
    <property type="match status" value="1"/>
</dbReference>